<protein>
    <recommendedName>
        <fullName evidence="3">F-box domain-containing protein</fullName>
    </recommendedName>
</protein>
<dbReference type="Proteomes" id="UP000250043">
    <property type="component" value="Unassembled WGS sequence"/>
</dbReference>
<proteinExistence type="predicted"/>
<dbReference type="SUPFAM" id="SSF52047">
    <property type="entry name" value="RNI-like"/>
    <property type="match status" value="1"/>
</dbReference>
<evidence type="ECO:0008006" key="3">
    <source>
        <dbReference type="Google" id="ProtNLM"/>
    </source>
</evidence>
<reference evidence="1 2" key="1">
    <citation type="submission" date="2016-07" db="EMBL/GenBank/DDBJ databases">
        <title>Draft genome of the white-rot fungus Obba rivulosa 3A-2.</title>
        <authorList>
            <consortium name="DOE Joint Genome Institute"/>
            <person name="Miettinen O."/>
            <person name="Riley R."/>
            <person name="Acob R."/>
            <person name="Barry K."/>
            <person name="Cullen D."/>
            <person name="De Vries R."/>
            <person name="Hainaut M."/>
            <person name="Hatakka A."/>
            <person name="Henrissat B."/>
            <person name="Hilden K."/>
            <person name="Kuo R."/>
            <person name="Labutti K."/>
            <person name="Lipzen A."/>
            <person name="Makela M.R."/>
            <person name="Sandor L."/>
            <person name="Spatafora J.W."/>
            <person name="Grigoriev I.V."/>
            <person name="Hibbett D.S."/>
        </authorList>
    </citation>
    <scope>NUCLEOTIDE SEQUENCE [LARGE SCALE GENOMIC DNA]</scope>
    <source>
        <strain evidence="1 2">3A-2</strain>
    </source>
</reference>
<gene>
    <name evidence="1" type="ORF">OBBRIDRAFT_785252</name>
</gene>
<sequence length="519" mass="59736">MKPEKVPADVWMEVFGHINHPPTLLNVSLASKAFRDFAFRTLHRHLIWRKPQDVVISLPVFTANPGLHVYVRTLRVGVSTLPEPLGGFIVDETGVIMQRTAGEITSIDHTRLNKSLRYYSSESSSLFANRALHDSMIDRITGFINLENLTFYNVIFTFQHFTLLHALPQLRKLHVEFCIFPLRSRTPILDHSTLPLTDLTMVNLRRRLIDWNDGNHVTVEEDVTHILTLATAYNLRSLRVDSTADVFRYVFRANSWDNRPPPYTIPAHLERLYVQRKQVFPGKIQPMFPGEGTFPDNYCFQFLWRAPSIRTLSLCTYTDLHRSPPADALPHLHHYAGQVESAVPMSQGRPVEALALTFGQDVRQGISALSAVGQHFPELKMLSLLMKEWEHEVIHVVSHQFKKLRRLKIVFELGGPSEDMVVSLGPEYFILMPELHTVQIFPAPDNGSRKPAHPEHLFDPSFDSIEEELQNLVIPWNRFCPTLREVQLMAGWVMNRGFEGNAWKMSKVDEYDTLEDFRY</sequence>
<organism evidence="1 2">
    <name type="scientific">Obba rivulosa</name>
    <dbReference type="NCBI Taxonomy" id="1052685"/>
    <lineage>
        <taxon>Eukaryota</taxon>
        <taxon>Fungi</taxon>
        <taxon>Dikarya</taxon>
        <taxon>Basidiomycota</taxon>
        <taxon>Agaricomycotina</taxon>
        <taxon>Agaricomycetes</taxon>
        <taxon>Polyporales</taxon>
        <taxon>Gelatoporiaceae</taxon>
        <taxon>Obba</taxon>
    </lineage>
</organism>
<dbReference type="OrthoDB" id="5354526at2759"/>
<dbReference type="AlphaFoldDB" id="A0A8E2AIH6"/>
<dbReference type="EMBL" id="KV722606">
    <property type="protein sequence ID" value="OCH85143.1"/>
    <property type="molecule type" value="Genomic_DNA"/>
</dbReference>
<name>A0A8E2AIH6_9APHY</name>
<evidence type="ECO:0000313" key="1">
    <source>
        <dbReference type="EMBL" id="OCH85143.1"/>
    </source>
</evidence>
<evidence type="ECO:0000313" key="2">
    <source>
        <dbReference type="Proteomes" id="UP000250043"/>
    </source>
</evidence>
<accession>A0A8E2AIH6</accession>
<keyword evidence="2" id="KW-1185">Reference proteome</keyword>